<dbReference type="FunFam" id="1.10.150.310:FF:000001">
    <property type="entry name" value="RNA-binding transcriptional accessory protein"/>
    <property type="match status" value="1"/>
</dbReference>
<dbReference type="Proteomes" id="UP000093352">
    <property type="component" value="Unassembled WGS sequence"/>
</dbReference>
<dbReference type="Gene3D" id="3.30.420.140">
    <property type="entry name" value="YqgF/RNase H-like domain"/>
    <property type="match status" value="1"/>
</dbReference>
<dbReference type="GO" id="GO:0003735">
    <property type="term" value="F:structural constituent of ribosome"/>
    <property type="evidence" value="ECO:0007669"/>
    <property type="project" value="TreeGrafter"/>
</dbReference>
<protein>
    <submittedName>
        <fullName evidence="2">RNA-binding transcriptional accessory protein</fullName>
    </submittedName>
</protein>
<dbReference type="AlphaFoldDB" id="A0A371IKK3"/>
<sequence>MDLIEILTKEFNIKKNHTENIISLLQEGNTVPFIARYRKEMTGSASDVLLRDFYDRYNYLQNLEARKTAITNSITEQGKMTDEITKAIELAMTLQEVEDIYAPFKQKKKTRASVAKEKGLEPLALILIGDEKSAETEANIYIDIEKGVETDQDALNGAMDIVAEMISEDFELKKELRKIYFDKGILISSMKKDADQKEDANIYKMYFDFSQKAYDMPSYRVLALNRGEKQDILKVKIEIEQEEFEKKVQKKYPLGQKNAELIEKTIKDSLQRLILPSLERELRSDMTDRAEEEAINVFGKNLSALLMQSPVKDKVVMGWDPAFRTGCKIAVVDATGKVIDINTVYPTAPQNKVEETTKIINEMIKKDKVDIISIGNGTASRESEKIVSDILKTHDGVYYTIVSEAGASVYSASELAVKELPDLNVSIRGAVSIARRLQDPMSELVKIDPKSIGVGQYQHDVNAKRLEEVLTNVVVDNVNKVGIDINTASYSVLSYISGLSASVAKNIVAYRDENGKFTDRKQLLKVPRLGKQSYQQAVGFLRVRDGKNVLDNTGIHPETYDQTQKLIELLDLDINSEDFIAKFNQKISSQSQKDLADKLEIGMPTLLDIIKELQKPGLDVRDEKNIKPQLRSDILKLEDLSDGMVLRGTVRNVTQFGAFVDVGLKNDGLVHISKLSDKYVKDPSDVVAIGDIVDVKVIGIDYDRGKISLSMRDVNKES</sequence>
<evidence type="ECO:0000313" key="2">
    <source>
        <dbReference type="EMBL" id="RDY20980.1"/>
    </source>
</evidence>
<dbReference type="InterPro" id="IPR012337">
    <property type="entry name" value="RNaseH-like_sf"/>
</dbReference>
<dbReference type="STRING" id="1871336.BBG48_10125"/>
<dbReference type="GO" id="GO:0005737">
    <property type="term" value="C:cytoplasm"/>
    <property type="evidence" value="ECO:0007669"/>
    <property type="project" value="UniProtKB-ARBA"/>
</dbReference>
<dbReference type="SMART" id="SM00732">
    <property type="entry name" value="YqgFc"/>
    <property type="match status" value="1"/>
</dbReference>
<dbReference type="SMART" id="SM00316">
    <property type="entry name" value="S1"/>
    <property type="match status" value="1"/>
</dbReference>
<dbReference type="InterPro" id="IPR012340">
    <property type="entry name" value="NA-bd_OB-fold"/>
</dbReference>
<dbReference type="GO" id="GO:0006139">
    <property type="term" value="P:nucleobase-containing compound metabolic process"/>
    <property type="evidence" value="ECO:0007669"/>
    <property type="project" value="InterPro"/>
</dbReference>
<dbReference type="InterPro" id="IPR041692">
    <property type="entry name" value="HHH_9"/>
</dbReference>
<proteinExistence type="predicted"/>
<dbReference type="EMBL" id="MBEW02000015">
    <property type="protein sequence ID" value="RDY20980.1"/>
    <property type="molecule type" value="Genomic_DNA"/>
</dbReference>
<dbReference type="GO" id="GO:0006412">
    <property type="term" value="P:translation"/>
    <property type="evidence" value="ECO:0007669"/>
    <property type="project" value="TreeGrafter"/>
</dbReference>
<gene>
    <name evidence="2" type="ORF">BBG48_007180</name>
</gene>
<dbReference type="SUPFAM" id="SSF158832">
    <property type="entry name" value="Tex N-terminal region-like"/>
    <property type="match status" value="1"/>
</dbReference>
<dbReference type="Pfam" id="PF22706">
    <property type="entry name" value="Tex_central_region"/>
    <property type="match status" value="1"/>
</dbReference>
<dbReference type="PANTHER" id="PTHR10724:SF10">
    <property type="entry name" value="S1 RNA-BINDING DOMAIN-CONTAINING PROTEIN 1"/>
    <property type="match status" value="1"/>
</dbReference>
<dbReference type="InterPro" id="IPR044146">
    <property type="entry name" value="S1_Tex"/>
</dbReference>
<dbReference type="InterPro" id="IPR003029">
    <property type="entry name" value="S1_domain"/>
</dbReference>
<dbReference type="InterPro" id="IPR037027">
    <property type="entry name" value="YqgF/RNaseH-like_dom_sf"/>
</dbReference>
<evidence type="ECO:0000259" key="1">
    <source>
        <dbReference type="PROSITE" id="PS50126"/>
    </source>
</evidence>
<dbReference type="SUPFAM" id="SSF47781">
    <property type="entry name" value="RuvA domain 2-like"/>
    <property type="match status" value="2"/>
</dbReference>
<dbReference type="PANTHER" id="PTHR10724">
    <property type="entry name" value="30S RIBOSOMAL PROTEIN S1"/>
    <property type="match status" value="1"/>
</dbReference>
<dbReference type="GO" id="GO:0003729">
    <property type="term" value="F:mRNA binding"/>
    <property type="evidence" value="ECO:0007669"/>
    <property type="project" value="TreeGrafter"/>
</dbReference>
<dbReference type="CDD" id="cd05685">
    <property type="entry name" value="S1_Tex"/>
    <property type="match status" value="1"/>
</dbReference>
<accession>A0A371IKK3</accession>
<organism evidence="2 3">
    <name type="scientific">Criibacterium bergeronii</name>
    <dbReference type="NCBI Taxonomy" id="1871336"/>
    <lineage>
        <taxon>Bacteria</taxon>
        <taxon>Bacillati</taxon>
        <taxon>Bacillota</taxon>
        <taxon>Clostridia</taxon>
        <taxon>Peptostreptococcales</taxon>
        <taxon>Filifactoraceae</taxon>
        <taxon>Criibacterium</taxon>
    </lineage>
</organism>
<dbReference type="Pfam" id="PF12836">
    <property type="entry name" value="HHH_3"/>
    <property type="match status" value="1"/>
</dbReference>
<dbReference type="InterPro" id="IPR018974">
    <property type="entry name" value="Tex-like_N"/>
</dbReference>
<dbReference type="InterPro" id="IPR023319">
    <property type="entry name" value="Tex-like_HTH_dom_sf"/>
</dbReference>
<dbReference type="FunFam" id="2.40.50.140:FF:000051">
    <property type="entry name" value="RNA-binding transcriptional accessory protein"/>
    <property type="match status" value="1"/>
</dbReference>
<name>A0A371IKK3_9FIRM</name>
<dbReference type="InterPro" id="IPR032639">
    <property type="entry name" value="Tex_YqgF"/>
</dbReference>
<dbReference type="FunFam" id="3.30.420.140:FF:000001">
    <property type="entry name" value="RNA-binding transcriptional accessory protein"/>
    <property type="match status" value="1"/>
</dbReference>
<dbReference type="InterPro" id="IPR006641">
    <property type="entry name" value="YqgF/RNaseH-like_dom"/>
</dbReference>
<keyword evidence="3" id="KW-1185">Reference proteome</keyword>
<comment type="caution">
    <text evidence="2">The sequence shown here is derived from an EMBL/GenBank/DDBJ whole genome shotgun (WGS) entry which is preliminary data.</text>
</comment>
<dbReference type="Pfam" id="PF09371">
    <property type="entry name" value="Tex_N"/>
    <property type="match status" value="1"/>
</dbReference>
<dbReference type="InterPro" id="IPR023323">
    <property type="entry name" value="Tex-like_dom_sf"/>
</dbReference>
<dbReference type="RefSeq" id="WP_068913292.1">
    <property type="nucleotide sequence ID" value="NZ_MBEW02000015.1"/>
</dbReference>
<feature type="domain" description="S1 motif" evidence="1">
    <location>
        <begin position="643"/>
        <end position="712"/>
    </location>
</feature>
<dbReference type="Pfam" id="PF17674">
    <property type="entry name" value="HHH_9"/>
    <property type="match status" value="1"/>
</dbReference>
<dbReference type="InterPro" id="IPR050437">
    <property type="entry name" value="Ribos_protein_bS1-like"/>
</dbReference>
<dbReference type="Gene3D" id="1.10.10.650">
    <property type="entry name" value="RuvA domain 2-like"/>
    <property type="match status" value="1"/>
</dbReference>
<dbReference type="Pfam" id="PF00575">
    <property type="entry name" value="S1"/>
    <property type="match status" value="1"/>
</dbReference>
<dbReference type="Gene3D" id="1.10.3500.10">
    <property type="entry name" value="Tex N-terminal region-like"/>
    <property type="match status" value="1"/>
</dbReference>
<dbReference type="Gene3D" id="2.40.50.140">
    <property type="entry name" value="Nucleic acid-binding proteins"/>
    <property type="match status" value="1"/>
</dbReference>
<dbReference type="SUPFAM" id="SSF53098">
    <property type="entry name" value="Ribonuclease H-like"/>
    <property type="match status" value="1"/>
</dbReference>
<evidence type="ECO:0000313" key="3">
    <source>
        <dbReference type="Proteomes" id="UP000093352"/>
    </source>
</evidence>
<dbReference type="PROSITE" id="PS50126">
    <property type="entry name" value="S1"/>
    <property type="match status" value="1"/>
</dbReference>
<reference evidence="2 3" key="1">
    <citation type="journal article" date="2016" name="Genome Announc.">
        <title>Draft Genome Sequence of Criibacterium bergeronii gen. nov., sp. nov., Strain CCRI-22567T, Isolated from a Vaginal Sample from a Woman with Bacterial Vaginosis.</title>
        <authorList>
            <person name="Maheux A.F."/>
            <person name="Berube E."/>
            <person name="Boudreau D.K."/>
            <person name="Raymond F."/>
            <person name="Corbeil J."/>
            <person name="Roy P.H."/>
            <person name="Boissinot M."/>
            <person name="Omar R.F."/>
        </authorList>
    </citation>
    <scope>NUCLEOTIDE SEQUENCE [LARGE SCALE GENOMIC DNA]</scope>
    <source>
        <strain evidence="2 3">CCRI-22567</strain>
    </source>
</reference>
<dbReference type="Gene3D" id="1.10.150.310">
    <property type="entry name" value="Tex RuvX-like domain-like"/>
    <property type="match status" value="1"/>
</dbReference>
<dbReference type="InterPro" id="IPR055179">
    <property type="entry name" value="Tex-like_central_region"/>
</dbReference>
<dbReference type="FunFam" id="1.10.10.650:FF:000001">
    <property type="entry name" value="S1 RNA-binding domain 1"/>
    <property type="match status" value="1"/>
</dbReference>
<dbReference type="InterPro" id="IPR010994">
    <property type="entry name" value="RuvA_2-like"/>
</dbReference>
<dbReference type="Pfam" id="PF16921">
    <property type="entry name" value="Tex_YqgF"/>
    <property type="match status" value="1"/>
</dbReference>
<dbReference type="SUPFAM" id="SSF50249">
    <property type="entry name" value="Nucleic acid-binding proteins"/>
    <property type="match status" value="1"/>
</dbReference>